<sequence>MSFYKNFSKPRKTFSNTTVIERPSSSCTQSSQDDNQFSSNFTSDNSYFIEFVNEDDAAEPELTHENEDGKLIKDTPKRTKRKREDSELSEIIDIAKSISGQVQSNAKDINRTFADYVYSLLSNISPEDAKEKRRQIICILED</sequence>
<dbReference type="OrthoDB" id="8195830at2759"/>
<dbReference type="AlphaFoldDB" id="A0A9P0FNT5"/>
<reference evidence="2" key="1">
    <citation type="submission" date="2021-12" db="EMBL/GenBank/DDBJ databases">
        <authorList>
            <person name="King R."/>
        </authorList>
    </citation>
    <scope>NUCLEOTIDE SEQUENCE</scope>
</reference>
<feature type="region of interest" description="Disordered" evidence="1">
    <location>
        <begin position="19"/>
        <end position="41"/>
    </location>
</feature>
<feature type="region of interest" description="Disordered" evidence="1">
    <location>
        <begin position="58"/>
        <end position="84"/>
    </location>
</feature>
<feature type="compositionally biased region" description="Low complexity" evidence="1">
    <location>
        <begin position="29"/>
        <end position="41"/>
    </location>
</feature>
<evidence type="ECO:0000256" key="1">
    <source>
        <dbReference type="SAM" id="MobiDB-lite"/>
    </source>
</evidence>
<feature type="compositionally biased region" description="Polar residues" evidence="1">
    <location>
        <begin position="19"/>
        <end position="28"/>
    </location>
</feature>
<feature type="compositionally biased region" description="Basic and acidic residues" evidence="1">
    <location>
        <begin position="61"/>
        <end position="84"/>
    </location>
</feature>
<evidence type="ECO:0000313" key="3">
    <source>
        <dbReference type="Proteomes" id="UP001154078"/>
    </source>
</evidence>
<evidence type="ECO:0000313" key="2">
    <source>
        <dbReference type="EMBL" id="CAH0563133.1"/>
    </source>
</evidence>
<accession>A0A9P0FNT5</accession>
<name>A0A9P0FNT5_BRAAE</name>
<protein>
    <submittedName>
        <fullName evidence="2">Uncharacterized protein</fullName>
    </submittedName>
</protein>
<keyword evidence="3" id="KW-1185">Reference proteome</keyword>
<organism evidence="2 3">
    <name type="scientific">Brassicogethes aeneus</name>
    <name type="common">Rape pollen beetle</name>
    <name type="synonym">Meligethes aeneus</name>
    <dbReference type="NCBI Taxonomy" id="1431903"/>
    <lineage>
        <taxon>Eukaryota</taxon>
        <taxon>Metazoa</taxon>
        <taxon>Ecdysozoa</taxon>
        <taxon>Arthropoda</taxon>
        <taxon>Hexapoda</taxon>
        <taxon>Insecta</taxon>
        <taxon>Pterygota</taxon>
        <taxon>Neoptera</taxon>
        <taxon>Endopterygota</taxon>
        <taxon>Coleoptera</taxon>
        <taxon>Polyphaga</taxon>
        <taxon>Cucujiformia</taxon>
        <taxon>Nitidulidae</taxon>
        <taxon>Meligethinae</taxon>
        <taxon>Brassicogethes</taxon>
    </lineage>
</organism>
<gene>
    <name evidence="2" type="ORF">MELIAE_LOCUS12118</name>
</gene>
<dbReference type="EMBL" id="OV121139">
    <property type="protein sequence ID" value="CAH0563133.1"/>
    <property type="molecule type" value="Genomic_DNA"/>
</dbReference>
<dbReference type="Proteomes" id="UP001154078">
    <property type="component" value="Chromosome 8"/>
</dbReference>
<proteinExistence type="predicted"/>